<comment type="caution">
    <text evidence="1">The sequence shown here is derived from an EMBL/GenBank/DDBJ whole genome shotgun (WGS) entry which is preliminary data.</text>
</comment>
<accession>A0AAD7Z6D9</accession>
<reference evidence="1" key="2">
    <citation type="submission" date="2023-05" db="EMBL/GenBank/DDBJ databases">
        <authorList>
            <person name="Fouks B."/>
        </authorList>
    </citation>
    <scope>NUCLEOTIDE SEQUENCE</scope>
    <source>
        <strain evidence="1">Stay&amp;Tobe</strain>
        <tissue evidence="1">Testes</tissue>
    </source>
</reference>
<feature type="non-terminal residue" evidence="1">
    <location>
        <position position="69"/>
    </location>
</feature>
<evidence type="ECO:0000313" key="1">
    <source>
        <dbReference type="EMBL" id="KAJ9574924.1"/>
    </source>
</evidence>
<organism evidence="1 2">
    <name type="scientific">Diploptera punctata</name>
    <name type="common">Pacific beetle cockroach</name>
    <dbReference type="NCBI Taxonomy" id="6984"/>
    <lineage>
        <taxon>Eukaryota</taxon>
        <taxon>Metazoa</taxon>
        <taxon>Ecdysozoa</taxon>
        <taxon>Arthropoda</taxon>
        <taxon>Hexapoda</taxon>
        <taxon>Insecta</taxon>
        <taxon>Pterygota</taxon>
        <taxon>Neoptera</taxon>
        <taxon>Polyneoptera</taxon>
        <taxon>Dictyoptera</taxon>
        <taxon>Blattodea</taxon>
        <taxon>Blaberoidea</taxon>
        <taxon>Blaberidae</taxon>
        <taxon>Diplopterinae</taxon>
        <taxon>Diploptera</taxon>
    </lineage>
</organism>
<keyword evidence="2" id="KW-1185">Reference proteome</keyword>
<dbReference type="AlphaFoldDB" id="A0AAD7Z6D9"/>
<protein>
    <submittedName>
        <fullName evidence="1">Uncharacterized protein</fullName>
    </submittedName>
</protein>
<reference evidence="1" key="1">
    <citation type="journal article" date="2023" name="IScience">
        <title>Live-bearing cockroach genome reveals convergent evolutionary mechanisms linked to viviparity in insects and beyond.</title>
        <authorList>
            <person name="Fouks B."/>
            <person name="Harrison M.C."/>
            <person name="Mikhailova A.A."/>
            <person name="Marchal E."/>
            <person name="English S."/>
            <person name="Carruthers M."/>
            <person name="Jennings E.C."/>
            <person name="Chiamaka E.L."/>
            <person name="Frigard R.A."/>
            <person name="Pippel M."/>
            <person name="Attardo G.M."/>
            <person name="Benoit J.B."/>
            <person name="Bornberg-Bauer E."/>
            <person name="Tobe S.S."/>
        </authorList>
    </citation>
    <scope>NUCLEOTIDE SEQUENCE</scope>
    <source>
        <strain evidence="1">Stay&amp;Tobe</strain>
    </source>
</reference>
<name>A0AAD7Z6D9_DIPPU</name>
<dbReference type="Gene3D" id="1.20.1070.10">
    <property type="entry name" value="Rhodopsin 7-helix transmembrane proteins"/>
    <property type="match status" value="1"/>
</dbReference>
<sequence>MVFHVMKTVLLYTVPLVFMSIAYTQIVRVLWRSDNIPGHTETMKYHATASCNNSGCSNHFSRQLSPNKL</sequence>
<dbReference type="EMBL" id="JASPKZ010010252">
    <property type="protein sequence ID" value="KAJ9574924.1"/>
    <property type="molecule type" value="Genomic_DNA"/>
</dbReference>
<dbReference type="Proteomes" id="UP001233999">
    <property type="component" value="Unassembled WGS sequence"/>
</dbReference>
<evidence type="ECO:0000313" key="2">
    <source>
        <dbReference type="Proteomes" id="UP001233999"/>
    </source>
</evidence>
<proteinExistence type="predicted"/>
<gene>
    <name evidence="1" type="ORF">L9F63_007890</name>
</gene>